<keyword evidence="3" id="KW-1185">Reference proteome</keyword>
<name>A0ABU0ZE18_9ACTN</name>
<evidence type="ECO:0000313" key="3">
    <source>
        <dbReference type="Proteomes" id="UP001230908"/>
    </source>
</evidence>
<protein>
    <submittedName>
        <fullName evidence="2">Uncharacterized protein</fullName>
    </submittedName>
</protein>
<dbReference type="EMBL" id="JAVHUY010000007">
    <property type="protein sequence ID" value="MDQ7904671.1"/>
    <property type="molecule type" value="Genomic_DNA"/>
</dbReference>
<feature type="compositionally biased region" description="Basic and acidic residues" evidence="1">
    <location>
        <begin position="30"/>
        <end position="45"/>
    </location>
</feature>
<comment type="caution">
    <text evidence="2">The sequence shown here is derived from an EMBL/GenBank/DDBJ whole genome shotgun (WGS) entry which is preliminary data.</text>
</comment>
<proteinExistence type="predicted"/>
<feature type="region of interest" description="Disordered" evidence="1">
    <location>
        <begin position="1"/>
        <end position="45"/>
    </location>
</feature>
<gene>
    <name evidence="2" type="ORF">RB614_09075</name>
</gene>
<sequence length="45" mass="5114">MGKDSGKQAGDNPIAKKHTEWSQHRAQQTAHKDAEKVIEQTRDKK</sequence>
<reference evidence="2 3" key="1">
    <citation type="submission" date="2023-08" db="EMBL/GenBank/DDBJ databases">
        <title>Phytohabitans sansha sp. nov., isolated from marine sediment.</title>
        <authorList>
            <person name="Zhao Y."/>
            <person name="Yi K."/>
        </authorList>
    </citation>
    <scope>NUCLEOTIDE SEQUENCE [LARGE SCALE GENOMIC DNA]</scope>
    <source>
        <strain evidence="2 3">ZYX-F-186</strain>
    </source>
</reference>
<dbReference type="Proteomes" id="UP001230908">
    <property type="component" value="Unassembled WGS sequence"/>
</dbReference>
<dbReference type="RefSeq" id="WP_308711942.1">
    <property type="nucleotide sequence ID" value="NZ_JAVHUY010000007.1"/>
</dbReference>
<evidence type="ECO:0000256" key="1">
    <source>
        <dbReference type="SAM" id="MobiDB-lite"/>
    </source>
</evidence>
<organism evidence="2 3">
    <name type="scientific">Phytohabitans maris</name>
    <dbReference type="NCBI Taxonomy" id="3071409"/>
    <lineage>
        <taxon>Bacteria</taxon>
        <taxon>Bacillati</taxon>
        <taxon>Actinomycetota</taxon>
        <taxon>Actinomycetes</taxon>
        <taxon>Micromonosporales</taxon>
        <taxon>Micromonosporaceae</taxon>
    </lineage>
</organism>
<accession>A0ABU0ZE18</accession>
<evidence type="ECO:0000313" key="2">
    <source>
        <dbReference type="EMBL" id="MDQ7904671.1"/>
    </source>
</evidence>